<keyword evidence="4" id="KW-1185">Reference proteome</keyword>
<dbReference type="EMBL" id="BNCK01000017">
    <property type="protein sequence ID" value="GHG08175.1"/>
    <property type="molecule type" value="Genomic_DNA"/>
</dbReference>
<keyword evidence="2" id="KW-0472">Membrane</keyword>
<keyword evidence="2" id="KW-1133">Transmembrane helix</keyword>
<evidence type="ECO:0000313" key="3">
    <source>
        <dbReference type="EMBL" id="GHG08175.1"/>
    </source>
</evidence>
<protein>
    <recommendedName>
        <fullName evidence="5">DUF4760 domain-containing protein</fullName>
    </recommendedName>
</protein>
<evidence type="ECO:0000256" key="1">
    <source>
        <dbReference type="SAM" id="Coils"/>
    </source>
</evidence>
<keyword evidence="2" id="KW-0812">Transmembrane</keyword>
<dbReference type="RefSeq" id="WP_189774937.1">
    <property type="nucleotide sequence ID" value="NZ_BNCK01000017.1"/>
</dbReference>
<evidence type="ECO:0000256" key="2">
    <source>
        <dbReference type="SAM" id="Phobius"/>
    </source>
</evidence>
<proteinExistence type="predicted"/>
<feature type="transmembrane region" description="Helical" evidence="2">
    <location>
        <begin position="6"/>
        <end position="24"/>
    </location>
</feature>
<evidence type="ECO:0008006" key="5">
    <source>
        <dbReference type="Google" id="ProtNLM"/>
    </source>
</evidence>
<dbReference type="Proteomes" id="UP000623842">
    <property type="component" value="Unassembled WGS sequence"/>
</dbReference>
<comment type="caution">
    <text evidence="3">The sequence shown here is derived from an EMBL/GenBank/DDBJ whole genome shotgun (WGS) entry which is preliminary data.</text>
</comment>
<accession>A0A919BRS2</accession>
<feature type="coiled-coil region" evidence="1">
    <location>
        <begin position="108"/>
        <end position="135"/>
    </location>
</feature>
<evidence type="ECO:0000313" key="4">
    <source>
        <dbReference type="Proteomes" id="UP000623842"/>
    </source>
</evidence>
<name>A0A919BRS2_9GAMM</name>
<organism evidence="3 4">
    <name type="scientific">Thalassotalea marina</name>
    <dbReference type="NCBI Taxonomy" id="1673741"/>
    <lineage>
        <taxon>Bacteria</taxon>
        <taxon>Pseudomonadati</taxon>
        <taxon>Pseudomonadota</taxon>
        <taxon>Gammaproteobacteria</taxon>
        <taxon>Alteromonadales</taxon>
        <taxon>Colwelliaceae</taxon>
        <taxon>Thalassotalea</taxon>
    </lineage>
</organism>
<keyword evidence="1" id="KW-0175">Coiled coil</keyword>
<dbReference type="AlphaFoldDB" id="A0A919BRS2"/>
<reference evidence="3" key="1">
    <citation type="journal article" date="2014" name="Int. J. Syst. Evol. Microbiol.">
        <title>Complete genome sequence of Corynebacterium casei LMG S-19264T (=DSM 44701T), isolated from a smear-ripened cheese.</title>
        <authorList>
            <consortium name="US DOE Joint Genome Institute (JGI-PGF)"/>
            <person name="Walter F."/>
            <person name="Albersmeier A."/>
            <person name="Kalinowski J."/>
            <person name="Ruckert C."/>
        </authorList>
    </citation>
    <scope>NUCLEOTIDE SEQUENCE</scope>
    <source>
        <strain evidence="3">KCTC 42731</strain>
    </source>
</reference>
<reference evidence="3" key="2">
    <citation type="submission" date="2020-09" db="EMBL/GenBank/DDBJ databases">
        <authorList>
            <person name="Sun Q."/>
            <person name="Kim S."/>
        </authorList>
    </citation>
    <scope>NUCLEOTIDE SEQUENCE</scope>
    <source>
        <strain evidence="3">KCTC 42731</strain>
    </source>
</reference>
<gene>
    <name evidence="3" type="ORF">GCM10017161_42430</name>
</gene>
<sequence length="170" mass="20022">MNFNWYALFGAVVVAAAAAIFAYYRYIQEQKHQRDTLLNSLFAEIANIYEHYTYAAHEIPLDMDDQFELFKRLRWSAYGNVNSTGDLGKLGFLSASNIKALIQLTLLIRNDDLLLDQLQKNKEDINQERLEYLRERFKMRIRNSENIITDLVNQHPKLKPVFEEVKRHLP</sequence>